<evidence type="ECO:0000256" key="1">
    <source>
        <dbReference type="ARBA" id="ARBA00023002"/>
    </source>
</evidence>
<sequence>MPTLSDGARKLFNDPNFVTVTSLNPDGSPQSSVVWAKSDGDDVLFSTAKGRRKHRNFERDARTSVLVVDPENPYHYVEVRGSVVMVDDPEGELIQELSHKYTGQPFTDQPGNQRVIVRVVPEKVIHWG</sequence>
<dbReference type="Pfam" id="PF01243">
    <property type="entry name" value="PNPOx_N"/>
    <property type="match status" value="1"/>
</dbReference>
<evidence type="ECO:0000259" key="2">
    <source>
        <dbReference type="Pfam" id="PF01243"/>
    </source>
</evidence>
<keyword evidence="1" id="KW-0560">Oxidoreductase</keyword>
<dbReference type="InterPro" id="IPR011576">
    <property type="entry name" value="Pyridox_Oxase_N"/>
</dbReference>
<dbReference type="AlphaFoldDB" id="A0A919RG97"/>
<dbReference type="InterPro" id="IPR019920">
    <property type="entry name" value="F420-binding_dom_put"/>
</dbReference>
<evidence type="ECO:0000313" key="3">
    <source>
        <dbReference type="EMBL" id="GII93351.1"/>
    </source>
</evidence>
<dbReference type="EMBL" id="BOOW01000022">
    <property type="protein sequence ID" value="GII93351.1"/>
    <property type="molecule type" value="Genomic_DNA"/>
</dbReference>
<dbReference type="InterPro" id="IPR052019">
    <property type="entry name" value="F420H2_bilvrd_red/Heme_oxyg"/>
</dbReference>
<name>A0A919RG97_9ACTN</name>
<dbReference type="PANTHER" id="PTHR35176">
    <property type="entry name" value="HEME OXYGENASE HI_0854-RELATED"/>
    <property type="match status" value="1"/>
</dbReference>
<reference evidence="3" key="1">
    <citation type="submission" date="2021-01" db="EMBL/GenBank/DDBJ databases">
        <title>Whole genome shotgun sequence of Sinosporangium siamense NBRC 109515.</title>
        <authorList>
            <person name="Komaki H."/>
            <person name="Tamura T."/>
        </authorList>
    </citation>
    <scope>NUCLEOTIDE SEQUENCE</scope>
    <source>
        <strain evidence="3">NBRC 109515</strain>
    </source>
</reference>
<gene>
    <name evidence="3" type="ORF">Ssi02_35820</name>
</gene>
<protein>
    <submittedName>
        <fullName evidence="3">PPOX class F420-dependent enzyme</fullName>
    </submittedName>
</protein>
<dbReference type="Gene3D" id="2.30.110.10">
    <property type="entry name" value="Electron Transport, Fmn-binding Protein, Chain A"/>
    <property type="match status" value="1"/>
</dbReference>
<dbReference type="SUPFAM" id="SSF50475">
    <property type="entry name" value="FMN-binding split barrel"/>
    <property type="match status" value="1"/>
</dbReference>
<dbReference type="GO" id="GO:0070967">
    <property type="term" value="F:coenzyme F420 binding"/>
    <property type="evidence" value="ECO:0007669"/>
    <property type="project" value="TreeGrafter"/>
</dbReference>
<dbReference type="GO" id="GO:0005829">
    <property type="term" value="C:cytosol"/>
    <property type="evidence" value="ECO:0007669"/>
    <property type="project" value="TreeGrafter"/>
</dbReference>
<dbReference type="InterPro" id="IPR012349">
    <property type="entry name" value="Split_barrel_FMN-bd"/>
</dbReference>
<keyword evidence="4" id="KW-1185">Reference proteome</keyword>
<dbReference type="Proteomes" id="UP000606172">
    <property type="component" value="Unassembled WGS sequence"/>
</dbReference>
<organism evidence="3 4">
    <name type="scientific">Sinosporangium siamense</name>
    <dbReference type="NCBI Taxonomy" id="1367973"/>
    <lineage>
        <taxon>Bacteria</taxon>
        <taxon>Bacillati</taxon>
        <taxon>Actinomycetota</taxon>
        <taxon>Actinomycetes</taxon>
        <taxon>Streptosporangiales</taxon>
        <taxon>Streptosporangiaceae</taxon>
        <taxon>Sinosporangium</taxon>
    </lineage>
</organism>
<dbReference type="GO" id="GO:0016627">
    <property type="term" value="F:oxidoreductase activity, acting on the CH-CH group of donors"/>
    <property type="evidence" value="ECO:0007669"/>
    <property type="project" value="TreeGrafter"/>
</dbReference>
<dbReference type="RefSeq" id="WP_204026759.1">
    <property type="nucleotide sequence ID" value="NZ_BOOW01000022.1"/>
</dbReference>
<dbReference type="PANTHER" id="PTHR35176:SF6">
    <property type="entry name" value="HEME OXYGENASE HI_0854-RELATED"/>
    <property type="match status" value="1"/>
</dbReference>
<proteinExistence type="predicted"/>
<feature type="domain" description="Pyridoxamine 5'-phosphate oxidase N-terminal" evidence="2">
    <location>
        <begin position="7"/>
        <end position="127"/>
    </location>
</feature>
<evidence type="ECO:0000313" key="4">
    <source>
        <dbReference type="Proteomes" id="UP000606172"/>
    </source>
</evidence>
<accession>A0A919RG97</accession>
<comment type="caution">
    <text evidence="3">The sequence shown here is derived from an EMBL/GenBank/DDBJ whole genome shotgun (WGS) entry which is preliminary data.</text>
</comment>
<dbReference type="NCBIfam" id="TIGR03618">
    <property type="entry name" value="Rv1155_F420"/>
    <property type="match status" value="1"/>
</dbReference>